<evidence type="ECO:0000313" key="2">
    <source>
        <dbReference type="EMBL" id="GJM51579.1"/>
    </source>
</evidence>
<dbReference type="Proteomes" id="UP001207736">
    <property type="component" value="Unassembled WGS sequence"/>
</dbReference>
<evidence type="ECO:0000313" key="3">
    <source>
        <dbReference type="EMBL" id="GJM53709.1"/>
    </source>
</evidence>
<organism evidence="2 4">
    <name type="scientific">Capnocytophaga catalasegens</name>
    <dbReference type="NCBI Taxonomy" id="1004260"/>
    <lineage>
        <taxon>Bacteria</taxon>
        <taxon>Pseudomonadati</taxon>
        <taxon>Bacteroidota</taxon>
        <taxon>Flavobacteriia</taxon>
        <taxon>Flavobacteriales</taxon>
        <taxon>Flavobacteriaceae</taxon>
        <taxon>Capnocytophaga</taxon>
    </lineage>
</organism>
<keyword evidence="5" id="KW-1185">Reference proteome</keyword>
<reference evidence="2 5" key="1">
    <citation type="submission" date="2021-11" db="EMBL/GenBank/DDBJ databases">
        <title>Draft genome sequence of Capnocytophaga sp. strain KC07075 isolated from cat oral cavity.</title>
        <authorList>
            <person name="Suzuki M."/>
            <person name="Imaoka K."/>
            <person name="Kimura M."/>
            <person name="Morikawa S."/>
            <person name="Maeda K."/>
        </authorList>
    </citation>
    <scope>NUCLEOTIDE SEQUENCE</scope>
    <source>
        <strain evidence="2">KC07075</strain>
        <strain evidence="3 5">KC07079</strain>
    </source>
</reference>
<protein>
    <recommendedName>
        <fullName evidence="1">DUF6597 domain-containing protein</fullName>
    </recommendedName>
</protein>
<name>A0AAV5AY68_9FLAO</name>
<sequence>MKYREIKPIGFLTNFIQSFWEYETFNTEFEHTIIPDGYFDLIVEFESNSFKQIKLTGVWIEPVNVVIPKSTKLFGIRFKLLAAEYIFQ</sequence>
<feature type="domain" description="DUF6597" evidence="1">
    <location>
        <begin position="4"/>
        <end position="87"/>
    </location>
</feature>
<dbReference type="InterPro" id="IPR046532">
    <property type="entry name" value="DUF6597"/>
</dbReference>
<dbReference type="EMBL" id="BQKA01000069">
    <property type="protein sequence ID" value="GJM51579.1"/>
    <property type="molecule type" value="Genomic_DNA"/>
</dbReference>
<proteinExistence type="predicted"/>
<accession>A0AAV5AY68</accession>
<evidence type="ECO:0000313" key="4">
    <source>
        <dbReference type="Proteomes" id="UP001207736"/>
    </source>
</evidence>
<dbReference type="AlphaFoldDB" id="A0AAV5AY68"/>
<evidence type="ECO:0000259" key="1">
    <source>
        <dbReference type="Pfam" id="PF20240"/>
    </source>
</evidence>
<gene>
    <name evidence="2" type="ORF">RCZ15_25520</name>
    <name evidence="3" type="ORF">RCZ16_20250</name>
</gene>
<dbReference type="EMBL" id="BQKB01000046">
    <property type="protein sequence ID" value="GJM53709.1"/>
    <property type="molecule type" value="Genomic_DNA"/>
</dbReference>
<comment type="caution">
    <text evidence="2">The sequence shown here is derived from an EMBL/GenBank/DDBJ whole genome shotgun (WGS) entry which is preliminary data.</text>
</comment>
<evidence type="ECO:0000313" key="5">
    <source>
        <dbReference type="Proteomes" id="UP001208692"/>
    </source>
</evidence>
<dbReference type="Pfam" id="PF20240">
    <property type="entry name" value="DUF6597"/>
    <property type="match status" value="1"/>
</dbReference>
<dbReference type="Proteomes" id="UP001208692">
    <property type="component" value="Unassembled WGS sequence"/>
</dbReference>
<dbReference type="RefSeq" id="WP_264847753.1">
    <property type="nucleotide sequence ID" value="NZ_BPMA01000074.1"/>
</dbReference>